<organism evidence="1 2">
    <name type="scientific">Abeliophyllum distichum</name>
    <dbReference type="NCBI Taxonomy" id="126358"/>
    <lineage>
        <taxon>Eukaryota</taxon>
        <taxon>Viridiplantae</taxon>
        <taxon>Streptophyta</taxon>
        <taxon>Embryophyta</taxon>
        <taxon>Tracheophyta</taxon>
        <taxon>Spermatophyta</taxon>
        <taxon>Magnoliopsida</taxon>
        <taxon>eudicotyledons</taxon>
        <taxon>Gunneridae</taxon>
        <taxon>Pentapetalae</taxon>
        <taxon>asterids</taxon>
        <taxon>lamiids</taxon>
        <taxon>Lamiales</taxon>
        <taxon>Oleaceae</taxon>
        <taxon>Forsythieae</taxon>
        <taxon>Abeliophyllum</taxon>
    </lineage>
</organism>
<protein>
    <submittedName>
        <fullName evidence="1">Uncharacterized protein</fullName>
    </submittedName>
</protein>
<keyword evidence="2" id="KW-1185">Reference proteome</keyword>
<comment type="caution">
    <text evidence="1">The sequence shown here is derived from an EMBL/GenBank/DDBJ whole genome shotgun (WGS) entry which is preliminary data.</text>
</comment>
<name>A0ABD1Q119_9LAMI</name>
<proteinExistence type="predicted"/>
<evidence type="ECO:0000313" key="1">
    <source>
        <dbReference type="EMBL" id="KAL2469873.1"/>
    </source>
</evidence>
<sequence>MLCANCKAGAAVHNIPLYKHISNLAGNKKLELQNGERGAGSGKFQDLVFQEHHFRSYLLTGSLWRSIMVDFSPIWRIFMKPLVGIMRKMNAIKVDIAISCQSESLTMWIYSFVHWLKRAEAEVIWDE</sequence>
<gene>
    <name evidence="1" type="ORF">Adt_38009</name>
</gene>
<reference evidence="2" key="1">
    <citation type="submission" date="2024-07" db="EMBL/GenBank/DDBJ databases">
        <title>Two chromosome-level genome assemblies of Korean endemic species Abeliophyllum distichum and Forsythia ovata (Oleaceae).</title>
        <authorList>
            <person name="Jang H."/>
        </authorList>
    </citation>
    <scope>NUCLEOTIDE SEQUENCE [LARGE SCALE GENOMIC DNA]</scope>
</reference>
<dbReference type="AlphaFoldDB" id="A0ABD1Q119"/>
<accession>A0ABD1Q119</accession>
<dbReference type="EMBL" id="JBFOLK010000012">
    <property type="protein sequence ID" value="KAL2469873.1"/>
    <property type="molecule type" value="Genomic_DNA"/>
</dbReference>
<evidence type="ECO:0000313" key="2">
    <source>
        <dbReference type="Proteomes" id="UP001604336"/>
    </source>
</evidence>
<dbReference type="Proteomes" id="UP001604336">
    <property type="component" value="Unassembled WGS sequence"/>
</dbReference>